<keyword evidence="3" id="KW-1185">Reference proteome</keyword>
<reference evidence="2 3" key="1">
    <citation type="submission" date="2021-08" db="EMBL/GenBank/DDBJ databases">
        <title>Draft genome sequence of Spirulina subsalsa with high tolerance to salinity and hype-accumulation of phycocyanin.</title>
        <authorList>
            <person name="Pei H."/>
            <person name="Jiang L."/>
        </authorList>
    </citation>
    <scope>NUCLEOTIDE SEQUENCE [LARGE SCALE GENOMIC DNA]</scope>
    <source>
        <strain evidence="2 3">FACHB-351</strain>
    </source>
</reference>
<dbReference type="Gene3D" id="3.60.10.10">
    <property type="entry name" value="Endonuclease/exonuclease/phosphatase"/>
    <property type="match status" value="1"/>
</dbReference>
<keyword evidence="2" id="KW-0378">Hydrolase</keyword>
<dbReference type="PANTHER" id="PTHR12121:SF36">
    <property type="entry name" value="ENDONUCLEASE_EXONUCLEASE_PHOSPHATASE DOMAIN-CONTAINING PROTEIN"/>
    <property type="match status" value="1"/>
</dbReference>
<evidence type="ECO:0000313" key="2">
    <source>
        <dbReference type="EMBL" id="MCW6036857.1"/>
    </source>
</evidence>
<dbReference type="SUPFAM" id="SSF56219">
    <property type="entry name" value="DNase I-like"/>
    <property type="match status" value="1"/>
</dbReference>
<dbReference type="GO" id="GO:0004519">
    <property type="term" value="F:endonuclease activity"/>
    <property type="evidence" value="ECO:0007669"/>
    <property type="project" value="UniProtKB-KW"/>
</dbReference>
<comment type="caution">
    <text evidence="2">The sequence shown here is derived from an EMBL/GenBank/DDBJ whole genome shotgun (WGS) entry which is preliminary data.</text>
</comment>
<dbReference type="EMBL" id="JAIHOM010000048">
    <property type="protein sequence ID" value="MCW6036857.1"/>
    <property type="molecule type" value="Genomic_DNA"/>
</dbReference>
<dbReference type="CDD" id="cd09083">
    <property type="entry name" value="EEP-1"/>
    <property type="match status" value="1"/>
</dbReference>
<proteinExistence type="predicted"/>
<dbReference type="InterPro" id="IPR005135">
    <property type="entry name" value="Endo/exonuclease/phosphatase"/>
</dbReference>
<feature type="domain" description="Endonuclease/exonuclease/phosphatase" evidence="1">
    <location>
        <begin position="1"/>
        <end position="264"/>
    </location>
</feature>
<dbReference type="PANTHER" id="PTHR12121">
    <property type="entry name" value="CARBON CATABOLITE REPRESSOR PROTEIN 4"/>
    <property type="match status" value="1"/>
</dbReference>
<keyword evidence="2" id="KW-0255">Endonuclease</keyword>
<protein>
    <submittedName>
        <fullName evidence="2">Endonuclease/exonuclease/phosphatase family protein</fullName>
    </submittedName>
</protein>
<dbReference type="Pfam" id="PF03372">
    <property type="entry name" value="Exo_endo_phos"/>
    <property type="match status" value="1"/>
</dbReference>
<evidence type="ECO:0000313" key="3">
    <source>
        <dbReference type="Proteomes" id="UP001526426"/>
    </source>
</evidence>
<dbReference type="InterPro" id="IPR036691">
    <property type="entry name" value="Endo/exonu/phosph_ase_sf"/>
</dbReference>
<accession>A0ABT3L5Y7</accession>
<dbReference type="Proteomes" id="UP001526426">
    <property type="component" value="Unassembled WGS sequence"/>
</dbReference>
<evidence type="ECO:0000259" key="1">
    <source>
        <dbReference type="Pfam" id="PF03372"/>
    </source>
</evidence>
<dbReference type="InterPro" id="IPR050410">
    <property type="entry name" value="CCR4/nocturin_mRNA_transcr"/>
</dbReference>
<sequence>MSFNIRGSCKDDGVNIWENRAGLNVKTLKKYNPDIIGFQELQQGNLETYQRELRDYQYCLGLPYNRPGRELYNAIFWKLDQFVIKSQGSFYLSETPEVWSSSWDTARVRTANWVLLEWVKNQQMFFCFNTHLDHKSALARQRGIELVLEQIHLLNNNDLPVILTGDFNSYLRLTKTGEPLTSQEGVYEQIRQAGFIDSYLVSGNKDRAGQHSVHNFLGAEYSVEDPDFVHRIDWILLQTHPGEIEVKQCQILKDSAPPLYPSDHYPILAEVVLKD</sequence>
<gene>
    <name evidence="2" type="ORF">K4A83_11370</name>
</gene>
<name>A0ABT3L5Y7_9CYAN</name>
<keyword evidence="2" id="KW-0540">Nuclease</keyword>
<organism evidence="2 3">
    <name type="scientific">Spirulina subsalsa FACHB-351</name>
    <dbReference type="NCBI Taxonomy" id="234711"/>
    <lineage>
        <taxon>Bacteria</taxon>
        <taxon>Bacillati</taxon>
        <taxon>Cyanobacteriota</taxon>
        <taxon>Cyanophyceae</taxon>
        <taxon>Spirulinales</taxon>
        <taxon>Spirulinaceae</taxon>
        <taxon>Spirulina</taxon>
    </lineage>
</organism>